<evidence type="ECO:0000313" key="2">
    <source>
        <dbReference type="EMBL" id="MDC8831708.1"/>
    </source>
</evidence>
<feature type="signal peptide" evidence="1">
    <location>
        <begin position="1"/>
        <end position="26"/>
    </location>
</feature>
<proteinExistence type="predicted"/>
<accession>A0ABT5L3T7</accession>
<dbReference type="SUPFAM" id="SSF55486">
    <property type="entry name" value="Metalloproteases ('zincins'), catalytic domain"/>
    <property type="match status" value="1"/>
</dbReference>
<protein>
    <recommendedName>
        <fullName evidence="4">Peptidase M10 metallopeptidase domain-containing protein</fullName>
    </recommendedName>
</protein>
<evidence type="ECO:0008006" key="4">
    <source>
        <dbReference type="Google" id="ProtNLM"/>
    </source>
</evidence>
<gene>
    <name evidence="2" type="ORF">OIK42_13160</name>
</gene>
<evidence type="ECO:0000313" key="3">
    <source>
        <dbReference type="Proteomes" id="UP001218788"/>
    </source>
</evidence>
<feature type="chain" id="PRO_5047098388" description="Peptidase M10 metallopeptidase domain-containing protein" evidence="1">
    <location>
        <begin position="27"/>
        <end position="525"/>
    </location>
</feature>
<sequence length="525" mass="55665">MTTKSKIQGLSIIATSMMCFAQSAYAQDLTAITQLPVITDDCGETSCVDRRALSREETLAILSVATTAEQSAAAVMSGKSSAGGKSGKKAGKGIAMGHKDNSTQVVYLNFEQSSPTFEAITFTPGVPQTFTSYEYSQAERDAIQANIESRYEGFNISFTQTQPTEGEYSTLNFECQDEDGICIDFGGGILFGRAQSIDVRNEIRNDSAFVDAGLWQVLVELDPSGAFFSQLSGVPVIDGDVAGALSFAIVNQASNTGAHELGHNLGLRHHDSFGAPGDGVTPGTGDFFPVFDGPLAALESFDHTMASGASVGTGLGDSTLDLRFFSERSALKLATNQRARIVQEEAVSGGNKKVKLNKVLAPNTLVTGDNADGKLELLEARVAGRIDVANEVDSYVFKAKAGQFLSAEFFGFDTLTAEQVELADSVIGAVELYYQEADGSLTFVQRNFQNFEGFDAYMVDAPLEKDGTYVMQVSSPDILLIPSAGVISLDANGLGELRTGNYEVSMYITNGKPGNGVPAVPGPKG</sequence>
<keyword evidence="1" id="KW-0732">Signal</keyword>
<comment type="caution">
    <text evidence="2">The sequence shown here is derived from an EMBL/GenBank/DDBJ whole genome shotgun (WGS) entry which is preliminary data.</text>
</comment>
<dbReference type="RefSeq" id="WP_273641168.1">
    <property type="nucleotide sequence ID" value="NZ_JAQQXP010000001.1"/>
</dbReference>
<reference evidence="2 3" key="1">
    <citation type="submission" date="2022-10" db="EMBL/GenBank/DDBJ databases">
        <title>Alteromonas sp. chi3 Genome sequencing.</title>
        <authorList>
            <person name="Park S."/>
        </authorList>
    </citation>
    <scope>NUCLEOTIDE SEQUENCE [LARGE SCALE GENOMIC DNA]</scope>
    <source>
        <strain evidence="3">chi3</strain>
    </source>
</reference>
<organism evidence="2 3">
    <name type="scientific">Alteromonas gilva</name>
    <dbReference type="NCBI Taxonomy" id="2987522"/>
    <lineage>
        <taxon>Bacteria</taxon>
        <taxon>Pseudomonadati</taxon>
        <taxon>Pseudomonadota</taxon>
        <taxon>Gammaproteobacteria</taxon>
        <taxon>Alteromonadales</taxon>
        <taxon>Alteromonadaceae</taxon>
        <taxon>Alteromonas/Salinimonas group</taxon>
        <taxon>Alteromonas</taxon>
    </lineage>
</organism>
<keyword evidence="3" id="KW-1185">Reference proteome</keyword>
<name>A0ABT5L3T7_9ALTE</name>
<evidence type="ECO:0000256" key="1">
    <source>
        <dbReference type="SAM" id="SignalP"/>
    </source>
</evidence>
<dbReference type="EMBL" id="JAQQXP010000001">
    <property type="protein sequence ID" value="MDC8831708.1"/>
    <property type="molecule type" value="Genomic_DNA"/>
</dbReference>
<dbReference type="Proteomes" id="UP001218788">
    <property type="component" value="Unassembled WGS sequence"/>
</dbReference>